<keyword evidence="1" id="KW-0472">Membrane</keyword>
<dbReference type="EMBL" id="PDKN01000001">
    <property type="protein sequence ID" value="RXJ60554.1"/>
    <property type="molecule type" value="Genomic_DNA"/>
</dbReference>
<keyword evidence="3" id="KW-1185">Reference proteome</keyword>
<name>A0A4Q0XVD7_9BACT</name>
<keyword evidence="1" id="KW-1133">Transmembrane helix</keyword>
<keyword evidence="1" id="KW-0812">Transmembrane</keyword>
<organism evidence="2 3">
    <name type="scientific">Candidatus Marinarcus aquaticus</name>
    <dbReference type="NCBI Taxonomy" id="2044504"/>
    <lineage>
        <taxon>Bacteria</taxon>
        <taxon>Pseudomonadati</taxon>
        <taxon>Campylobacterota</taxon>
        <taxon>Epsilonproteobacteria</taxon>
        <taxon>Campylobacterales</taxon>
        <taxon>Arcobacteraceae</taxon>
        <taxon>Candidatus Marinarcus</taxon>
    </lineage>
</organism>
<evidence type="ECO:0000256" key="1">
    <source>
        <dbReference type="SAM" id="Phobius"/>
    </source>
</evidence>
<feature type="transmembrane region" description="Helical" evidence="1">
    <location>
        <begin position="12"/>
        <end position="34"/>
    </location>
</feature>
<proteinExistence type="predicted"/>
<protein>
    <submittedName>
        <fullName evidence="2">Uncharacterized protein</fullName>
    </submittedName>
</protein>
<dbReference type="RefSeq" id="WP_128994689.1">
    <property type="nucleotide sequence ID" value="NZ_PDKN01000001.1"/>
</dbReference>
<reference evidence="2 3" key="1">
    <citation type="submission" date="2017-10" db="EMBL/GenBank/DDBJ databases">
        <title>Genomics of the genus Arcobacter.</title>
        <authorList>
            <person name="Perez-Cataluna A."/>
            <person name="Figueras M.J."/>
        </authorList>
    </citation>
    <scope>NUCLEOTIDE SEQUENCE [LARGE SCALE GENOMIC DNA]</scope>
    <source>
        <strain evidence="2 3">CECT 8987</strain>
    </source>
</reference>
<dbReference type="AlphaFoldDB" id="A0A4Q0XVD7"/>
<sequence length="196" mass="22650">MRRRKVERNPGQVINNFFTLVTIVIMTAVITMYIKYVVEPQNEALGNPDLPCQKLTYTSQKIFNETLLKQAYALYSQGQIVLNGGVIPSEHAPSKIKNVIDIEKSDKLFLDTINKNVPKEMQRYVTIKYEVIENDKDDPRKKSEECRLVDGSLMTSFRVNGKEAYRMYTDFEKATMQDISQRVECTIKAFEHNAKL</sequence>
<comment type="caution">
    <text evidence="2">The sequence shown here is derived from an EMBL/GenBank/DDBJ whole genome shotgun (WGS) entry which is preliminary data.</text>
</comment>
<gene>
    <name evidence="2" type="ORF">CRV04_00625</name>
</gene>
<dbReference type="Proteomes" id="UP000290657">
    <property type="component" value="Unassembled WGS sequence"/>
</dbReference>
<evidence type="ECO:0000313" key="3">
    <source>
        <dbReference type="Proteomes" id="UP000290657"/>
    </source>
</evidence>
<dbReference type="OrthoDB" id="5343209at2"/>
<evidence type="ECO:0000313" key="2">
    <source>
        <dbReference type="EMBL" id="RXJ60554.1"/>
    </source>
</evidence>
<accession>A0A4Q0XVD7</accession>